<dbReference type="PANTHER" id="PTHR35532:SF5">
    <property type="entry name" value="CARBOHYDRATE-BINDING DOMAIN-CONTAINING PROTEIN"/>
    <property type="match status" value="1"/>
</dbReference>
<organism evidence="2 3">
    <name type="scientific">Basidiobolus meristosporus CBS 931.73</name>
    <dbReference type="NCBI Taxonomy" id="1314790"/>
    <lineage>
        <taxon>Eukaryota</taxon>
        <taxon>Fungi</taxon>
        <taxon>Fungi incertae sedis</taxon>
        <taxon>Zoopagomycota</taxon>
        <taxon>Entomophthoromycotina</taxon>
        <taxon>Basidiobolomycetes</taxon>
        <taxon>Basidiobolales</taxon>
        <taxon>Basidiobolaceae</taxon>
        <taxon>Basidiobolus</taxon>
    </lineage>
</organism>
<proteinExistence type="predicted"/>
<dbReference type="GO" id="GO:0016052">
    <property type="term" value="P:carbohydrate catabolic process"/>
    <property type="evidence" value="ECO:0007669"/>
    <property type="project" value="InterPro"/>
</dbReference>
<dbReference type="GO" id="GO:0004553">
    <property type="term" value="F:hydrolase activity, hydrolyzing O-glycosyl compounds"/>
    <property type="evidence" value="ECO:0007669"/>
    <property type="project" value="InterPro"/>
</dbReference>
<feature type="domain" description="Carbohydrate-binding" evidence="1">
    <location>
        <begin position="51"/>
        <end position="210"/>
    </location>
</feature>
<sequence length="394" mass="44832">MPKWCIDEPIVTGRLRVRGETHQRALSTACECDIPSAKSYVTYRSSKNITLDGKVDDPAWEKIPWTNYFGNIEGPDAPSAPSSINTRIKMMWDDQYYYVGAEMYEPIIRASTKKPEVGKPFDDNLISLYLDYDRTNQNYKVLQMNALGLYKSVVLDKSPAQNGTETLWDLGSDFKYAIYTNGKVNDPSWTPVNGGYWSLEWKIPLSRLNNKSLAKRAPDDVPAYANMQYLRTGYPPTSVVTLPPQPQTDTSSLFFGIPVINANGLRRRHNVGPKFQFTWTPQYSNDPNNPELWGSVMFRQTTNTTKPYVKDPSQYTRYALMQLYYAQMAYAQKHDGKFAKTYAALGIDSKVIGKCTPTPKIKLSADCTKFEATIKYRKQTGHINDEKLLTFTNN</sequence>
<dbReference type="CDD" id="cd09620">
    <property type="entry name" value="CBM9_like_3"/>
    <property type="match status" value="1"/>
</dbReference>
<keyword evidence="3" id="KW-1185">Reference proteome</keyword>
<evidence type="ECO:0000313" key="3">
    <source>
        <dbReference type="Proteomes" id="UP000193498"/>
    </source>
</evidence>
<evidence type="ECO:0000259" key="1">
    <source>
        <dbReference type="Pfam" id="PF06452"/>
    </source>
</evidence>
<dbReference type="PANTHER" id="PTHR35532">
    <property type="entry name" value="SIMILAR TO POLYHYDROXYALKANOATE DEPOLYMERASE"/>
    <property type="match status" value="1"/>
</dbReference>
<accession>A0A1Y1Y7K0</accession>
<dbReference type="OrthoDB" id="59288at2759"/>
<dbReference type="Pfam" id="PF06452">
    <property type="entry name" value="CBM9_1"/>
    <property type="match status" value="1"/>
</dbReference>
<gene>
    <name evidence="2" type="ORF">K493DRAFT_408159</name>
</gene>
<dbReference type="AlphaFoldDB" id="A0A1Y1Y7K0"/>
<dbReference type="Gene3D" id="2.60.40.1190">
    <property type="match status" value="1"/>
</dbReference>
<dbReference type="STRING" id="1314790.A0A1Y1Y7K0"/>
<dbReference type="GO" id="GO:0030246">
    <property type="term" value="F:carbohydrate binding"/>
    <property type="evidence" value="ECO:0007669"/>
    <property type="project" value="InterPro"/>
</dbReference>
<dbReference type="InterPro" id="IPR010502">
    <property type="entry name" value="Carb-bd_dom_fam9"/>
</dbReference>
<name>A0A1Y1Y7K0_9FUNG</name>
<protein>
    <recommendedName>
        <fullName evidence="1">Carbohydrate-binding domain-containing protein</fullName>
    </recommendedName>
</protein>
<evidence type="ECO:0000313" key="2">
    <source>
        <dbReference type="EMBL" id="ORX93990.1"/>
    </source>
</evidence>
<comment type="caution">
    <text evidence="2">The sequence shown here is derived from an EMBL/GenBank/DDBJ whole genome shotgun (WGS) entry which is preliminary data.</text>
</comment>
<dbReference type="Proteomes" id="UP000193498">
    <property type="component" value="Unassembled WGS sequence"/>
</dbReference>
<dbReference type="EMBL" id="MCFE01000216">
    <property type="protein sequence ID" value="ORX93990.1"/>
    <property type="molecule type" value="Genomic_DNA"/>
</dbReference>
<dbReference type="SUPFAM" id="SSF49344">
    <property type="entry name" value="CBD9-like"/>
    <property type="match status" value="1"/>
</dbReference>
<dbReference type="InParanoid" id="A0A1Y1Y7K0"/>
<reference evidence="2 3" key="1">
    <citation type="submission" date="2016-07" db="EMBL/GenBank/DDBJ databases">
        <title>Pervasive Adenine N6-methylation of Active Genes in Fungi.</title>
        <authorList>
            <consortium name="DOE Joint Genome Institute"/>
            <person name="Mondo S.J."/>
            <person name="Dannebaum R.O."/>
            <person name="Kuo R.C."/>
            <person name="Labutti K."/>
            <person name="Haridas S."/>
            <person name="Kuo A."/>
            <person name="Salamov A."/>
            <person name="Ahrendt S.R."/>
            <person name="Lipzen A."/>
            <person name="Sullivan W."/>
            <person name="Andreopoulos W.B."/>
            <person name="Clum A."/>
            <person name="Lindquist E."/>
            <person name="Daum C."/>
            <person name="Ramamoorthy G.K."/>
            <person name="Gryganskyi A."/>
            <person name="Culley D."/>
            <person name="Magnuson J.K."/>
            <person name="James T.Y."/>
            <person name="O'Malley M.A."/>
            <person name="Stajich J.E."/>
            <person name="Spatafora J.W."/>
            <person name="Visel A."/>
            <person name="Grigoriev I.V."/>
        </authorList>
    </citation>
    <scope>NUCLEOTIDE SEQUENCE [LARGE SCALE GENOMIC DNA]</scope>
    <source>
        <strain evidence="2 3">CBS 931.73</strain>
    </source>
</reference>